<evidence type="ECO:0000313" key="2">
    <source>
        <dbReference type="Proteomes" id="UP001326567"/>
    </source>
</evidence>
<name>A0ABZ0UZR2_9RHOB</name>
<reference evidence="1 2" key="1">
    <citation type="submission" date="2023-11" db="EMBL/GenBank/DDBJ databases">
        <title>From the Deep-Sea to the Surface: Bacterial Genomes Isolated from the Moytirra Hydrothermal Vent Plume.</title>
        <authorList>
            <person name="Major S.R."/>
        </authorList>
    </citation>
    <scope>NUCLEOTIDE SEQUENCE [LARGE SCALE GENOMIC DNA]</scope>
    <source>
        <strain evidence="1 2">OXR-9</strain>
    </source>
</reference>
<accession>A0ABZ0UZR2</accession>
<dbReference type="RefSeq" id="WP_322328530.1">
    <property type="nucleotide sequence ID" value="NZ_CP139725.1"/>
</dbReference>
<keyword evidence="2" id="KW-1185">Reference proteome</keyword>
<dbReference type="Proteomes" id="UP001326567">
    <property type="component" value="Chromosome"/>
</dbReference>
<sequence>MKIENITRFQTVSIWVDRDGTHRVRGYYRACSYLLSTHDNLQEAFDAAQKVKRKQNSIAVVPFYTMGSA</sequence>
<protein>
    <recommendedName>
        <fullName evidence="3">WGR domain-containing protein</fullName>
    </recommendedName>
</protein>
<dbReference type="EMBL" id="CP139725">
    <property type="protein sequence ID" value="WPZ21614.1"/>
    <property type="molecule type" value="Genomic_DNA"/>
</dbReference>
<evidence type="ECO:0000313" key="1">
    <source>
        <dbReference type="EMBL" id="WPZ21614.1"/>
    </source>
</evidence>
<organism evidence="1 2">
    <name type="scientific">Sulfitobacter faviae</name>
    <dbReference type="NCBI Taxonomy" id="1775881"/>
    <lineage>
        <taxon>Bacteria</taxon>
        <taxon>Pseudomonadati</taxon>
        <taxon>Pseudomonadota</taxon>
        <taxon>Alphaproteobacteria</taxon>
        <taxon>Rhodobacterales</taxon>
        <taxon>Roseobacteraceae</taxon>
        <taxon>Sulfitobacter</taxon>
    </lineage>
</organism>
<evidence type="ECO:0008006" key="3">
    <source>
        <dbReference type="Google" id="ProtNLM"/>
    </source>
</evidence>
<proteinExistence type="predicted"/>
<gene>
    <name evidence="1" type="ORF">T7987_15840</name>
</gene>